<evidence type="ECO:0000313" key="1">
    <source>
        <dbReference type="EMBL" id="QTD56147.1"/>
    </source>
</evidence>
<dbReference type="RefSeq" id="WP_207987969.1">
    <property type="nucleotide sequence ID" value="NZ_CP071794.1"/>
</dbReference>
<proteinExistence type="predicted"/>
<reference evidence="1 2" key="1">
    <citation type="submission" date="2021-03" db="EMBL/GenBank/DDBJ databases">
        <title>Complete genome of Parasphingorhabdus_sp.JHSY0214.</title>
        <authorList>
            <person name="Yoo J.H."/>
            <person name="Bae J.W."/>
        </authorList>
    </citation>
    <scope>NUCLEOTIDE SEQUENCE [LARGE SCALE GENOMIC DNA]</scope>
    <source>
        <strain evidence="1 2">JHSY0214</strain>
    </source>
</reference>
<gene>
    <name evidence="1" type="ORF">J4G78_00625</name>
</gene>
<protein>
    <recommendedName>
        <fullName evidence="3">DUF1217 domain-containing protein</fullName>
    </recommendedName>
</protein>
<organism evidence="1 2">
    <name type="scientific">Parasphingorhabdus cellanae</name>
    <dbReference type="NCBI Taxonomy" id="2806553"/>
    <lineage>
        <taxon>Bacteria</taxon>
        <taxon>Pseudomonadati</taxon>
        <taxon>Pseudomonadota</taxon>
        <taxon>Alphaproteobacteria</taxon>
        <taxon>Sphingomonadales</taxon>
        <taxon>Sphingomonadaceae</taxon>
        <taxon>Parasphingorhabdus</taxon>
    </lineage>
</organism>
<evidence type="ECO:0008006" key="3">
    <source>
        <dbReference type="Google" id="ProtNLM"/>
    </source>
</evidence>
<evidence type="ECO:0000313" key="2">
    <source>
        <dbReference type="Proteomes" id="UP000663923"/>
    </source>
</evidence>
<dbReference type="Proteomes" id="UP000663923">
    <property type="component" value="Chromosome"/>
</dbReference>
<keyword evidence="2" id="KW-1185">Reference proteome</keyword>
<dbReference type="EMBL" id="CP071794">
    <property type="protein sequence ID" value="QTD56147.1"/>
    <property type="molecule type" value="Genomic_DNA"/>
</dbReference>
<sequence length="557" mass="59241">MHTPGIGAAAKTAANTIQNASIRAIEARVNNLSPAESQVVKAQFNNTAAAQTATRNQQDPAVTELLEFTIQNAGTTFGNSTAFTIESVLGDSSLSQAQKDEYIARLVEISRLDNHTTLEGHQMTPQAASNIREAFEYIGDGEALVNGDQARGQLQDSIARSADNGRLSATDLHGLFNPNTSTASLGRSASSDGLRSLLTGITNGDTLDSLAGKLLTDAQRLGYDQTGPGVDQLLAAADVANMAAANGRTRAANLVMNEIGRHSDLNTQVGDRSLVEQLLAVSTRDSFEGRNTPPGHSAVEVLSTLINAASTSTNTQRQRQADELFATLVRSADGEYSNGLGSSDNQEIAFNQLGEYFNANITRLVEGDWRNANPNSGLAATRVVQDFVRNVLLDPSFSDLEATADAITDEMFRLSNVILNESLPPNIRQNAAATFGVLLGSIQEGGRQYVADARGNAQTEIDNVRVFTDFLTSQAISKIGGPVGGPIGNLIVGQGTDRLESLLVDRAENIARNEFEETGGPLVEFGQILRSALNGLDDSYLGPLDDRLDQFYDGPEG</sequence>
<accession>A0ABX7T6K6</accession>
<name>A0ABX7T6K6_9SPHN</name>